<gene>
    <name evidence="2" type="ORF">ACZ87_03744</name>
</gene>
<keyword evidence="1" id="KW-0812">Transmembrane</keyword>
<reference evidence="2" key="1">
    <citation type="submission" date="2018-04" db="EMBL/GenBank/DDBJ databases">
        <title>Genomes of the Obligate Erwinia dacicola and Facultative Enterobacter sp. OLF Endosymbionts of the Olive Fruit fly, Bactrocera oleae.</title>
        <authorList>
            <person name="Estes A.M."/>
            <person name="Hearn D.J."/>
            <person name="Agarwal S."/>
            <person name="Pierson E.A."/>
            <person name="Dunning-Hotopp J.C."/>
        </authorList>
    </citation>
    <scope>NUCLEOTIDE SEQUENCE [LARGE SCALE GENOMIC DNA]</scope>
    <source>
        <strain evidence="2">Oroville</strain>
    </source>
</reference>
<dbReference type="AlphaFoldDB" id="A0A328TGE4"/>
<keyword evidence="1" id="KW-1133">Transmembrane helix</keyword>
<evidence type="ECO:0000313" key="3">
    <source>
        <dbReference type="Proteomes" id="UP000244334"/>
    </source>
</evidence>
<evidence type="ECO:0000313" key="2">
    <source>
        <dbReference type="EMBL" id="RAP69468.1"/>
    </source>
</evidence>
<comment type="caution">
    <text evidence="2">The sequence shown here is derived from an EMBL/GenBank/DDBJ whole genome shotgun (WGS) entry which is preliminary data.</text>
</comment>
<keyword evidence="3" id="KW-1185">Reference proteome</keyword>
<name>A0A328TGE4_9GAMM</name>
<sequence length="45" mass="5004">MNSTALTTAWLLYFYTTFCGMMPIKITFIFAPARVLDAAISVVVN</sequence>
<feature type="transmembrane region" description="Helical" evidence="1">
    <location>
        <begin position="12"/>
        <end position="31"/>
    </location>
</feature>
<keyword evidence="1" id="KW-0472">Membrane</keyword>
<dbReference type="Proteomes" id="UP000244334">
    <property type="component" value="Unassembled WGS sequence"/>
</dbReference>
<proteinExistence type="predicted"/>
<protein>
    <submittedName>
        <fullName evidence="2">Membrane protein</fullName>
    </submittedName>
</protein>
<evidence type="ECO:0000256" key="1">
    <source>
        <dbReference type="SAM" id="Phobius"/>
    </source>
</evidence>
<organism evidence="2 3">
    <name type="scientific">Candidatus Erwinia dacicola</name>
    <dbReference type="NCBI Taxonomy" id="252393"/>
    <lineage>
        <taxon>Bacteria</taxon>
        <taxon>Pseudomonadati</taxon>
        <taxon>Pseudomonadota</taxon>
        <taxon>Gammaproteobacteria</taxon>
        <taxon>Enterobacterales</taxon>
        <taxon>Erwiniaceae</taxon>
        <taxon>Erwinia</taxon>
    </lineage>
</organism>
<dbReference type="EMBL" id="LJAM02000755">
    <property type="protein sequence ID" value="RAP69468.1"/>
    <property type="molecule type" value="Genomic_DNA"/>
</dbReference>
<accession>A0A328TGE4</accession>